<reference evidence="7" key="1">
    <citation type="submission" date="2020-07" db="EMBL/GenBank/DDBJ databases">
        <title>Huge and variable diversity of episymbiotic CPR bacteria and DPANN archaea in groundwater ecosystems.</title>
        <authorList>
            <person name="He C.Y."/>
            <person name="Keren R."/>
            <person name="Whittaker M."/>
            <person name="Farag I.F."/>
            <person name="Doudna J."/>
            <person name="Cate J.H.D."/>
            <person name="Banfield J.F."/>
        </authorList>
    </citation>
    <scope>NUCLEOTIDE SEQUENCE</scope>
    <source>
        <strain evidence="7">NC_groundwater_1818_Pr3_B-0.1um_66_35</strain>
    </source>
</reference>
<comment type="similarity">
    <text evidence="2">Belongs to the LysR transcriptional regulatory family.</text>
</comment>
<dbReference type="SUPFAM" id="SSF53850">
    <property type="entry name" value="Periplasmic binding protein-like II"/>
    <property type="match status" value="1"/>
</dbReference>
<comment type="function">
    <text evidence="1">NodD regulates the expression of the nodABCFE genes which encode other nodulation proteins. NodD is also a negative regulator of its own expression. Binds flavonoids as inducers.</text>
</comment>
<dbReference type="Gene3D" id="1.10.10.10">
    <property type="entry name" value="Winged helix-like DNA-binding domain superfamily/Winged helix DNA-binding domain"/>
    <property type="match status" value="1"/>
</dbReference>
<dbReference type="CDD" id="cd05466">
    <property type="entry name" value="PBP2_LTTR_substrate"/>
    <property type="match status" value="1"/>
</dbReference>
<dbReference type="AlphaFoldDB" id="A0A933W401"/>
<dbReference type="GO" id="GO:0003677">
    <property type="term" value="F:DNA binding"/>
    <property type="evidence" value="ECO:0007669"/>
    <property type="project" value="UniProtKB-KW"/>
</dbReference>
<dbReference type="PANTHER" id="PTHR30419">
    <property type="entry name" value="HTH-TYPE TRANSCRIPTIONAL REGULATOR YBHD"/>
    <property type="match status" value="1"/>
</dbReference>
<evidence type="ECO:0000256" key="1">
    <source>
        <dbReference type="ARBA" id="ARBA00003502"/>
    </source>
</evidence>
<dbReference type="PROSITE" id="PS50931">
    <property type="entry name" value="HTH_LYSR"/>
    <property type="match status" value="1"/>
</dbReference>
<dbReference type="Pfam" id="PF03466">
    <property type="entry name" value="LysR_substrate"/>
    <property type="match status" value="1"/>
</dbReference>
<dbReference type="InterPro" id="IPR050950">
    <property type="entry name" value="HTH-type_LysR_regulators"/>
</dbReference>
<dbReference type="PANTHER" id="PTHR30419:SF30">
    <property type="entry name" value="LYSR FAMILY TRANSCRIPTIONAL REGULATOR"/>
    <property type="match status" value="1"/>
</dbReference>
<sequence>MALTSARIRAVNAVFETGSFAAAARQIGVSQSAVAQLVRELEAEFDVALFERHGSSLIPTALCRQLYAATSKMQAVEADALSILQQRGELAGGELRVGLGNSMPGMALIAGFKRLYPKVQVAIEIGSWSAIVAAVVEQRVDIGVLPEVPADTRFRREICLQQRVVALCHPGHPLQGREQVSIAELTQFPLVFRSRDSSTQRAVDRAFREIGLRPAPSLIVNTREGMLEAVANQLGIGFMWEQGSSRTDGIARIPVPELDAEVPECIFALAGKKGRLVELFFHARGTQGVAQS</sequence>
<evidence type="ECO:0000256" key="5">
    <source>
        <dbReference type="ARBA" id="ARBA00023163"/>
    </source>
</evidence>
<dbReference type="GO" id="GO:0005829">
    <property type="term" value="C:cytosol"/>
    <property type="evidence" value="ECO:0007669"/>
    <property type="project" value="TreeGrafter"/>
</dbReference>
<dbReference type="InterPro" id="IPR005119">
    <property type="entry name" value="LysR_subst-bd"/>
</dbReference>
<evidence type="ECO:0000313" key="8">
    <source>
        <dbReference type="Proteomes" id="UP000782519"/>
    </source>
</evidence>
<dbReference type="EMBL" id="JACRJB010000068">
    <property type="protein sequence ID" value="MBI5132740.1"/>
    <property type="molecule type" value="Genomic_DNA"/>
</dbReference>
<name>A0A933W401_RHOPL</name>
<dbReference type="Proteomes" id="UP000782519">
    <property type="component" value="Unassembled WGS sequence"/>
</dbReference>
<feature type="domain" description="HTH lysR-type" evidence="6">
    <location>
        <begin position="3"/>
        <end position="60"/>
    </location>
</feature>
<evidence type="ECO:0000256" key="3">
    <source>
        <dbReference type="ARBA" id="ARBA00023015"/>
    </source>
</evidence>
<keyword evidence="4" id="KW-0238">DNA-binding</keyword>
<accession>A0A933W401</accession>
<dbReference type="InterPro" id="IPR000847">
    <property type="entry name" value="LysR_HTH_N"/>
</dbReference>
<keyword evidence="5" id="KW-0804">Transcription</keyword>
<comment type="caution">
    <text evidence="7">The sequence shown here is derived from an EMBL/GenBank/DDBJ whole genome shotgun (WGS) entry which is preliminary data.</text>
</comment>
<dbReference type="GO" id="GO:0003700">
    <property type="term" value="F:DNA-binding transcription factor activity"/>
    <property type="evidence" value="ECO:0007669"/>
    <property type="project" value="InterPro"/>
</dbReference>
<dbReference type="SUPFAM" id="SSF46785">
    <property type="entry name" value="Winged helix' DNA-binding domain"/>
    <property type="match status" value="1"/>
</dbReference>
<keyword evidence="3" id="KW-0805">Transcription regulation</keyword>
<dbReference type="InterPro" id="IPR036390">
    <property type="entry name" value="WH_DNA-bd_sf"/>
</dbReference>
<gene>
    <name evidence="7" type="ORF">HZA66_25155</name>
</gene>
<evidence type="ECO:0000313" key="7">
    <source>
        <dbReference type="EMBL" id="MBI5132740.1"/>
    </source>
</evidence>
<dbReference type="PRINTS" id="PR00039">
    <property type="entry name" value="HTHLYSR"/>
</dbReference>
<dbReference type="Gene3D" id="3.40.190.290">
    <property type="match status" value="1"/>
</dbReference>
<protein>
    <submittedName>
        <fullName evidence="7">LysR family transcriptional regulator</fullName>
    </submittedName>
</protein>
<evidence type="ECO:0000259" key="6">
    <source>
        <dbReference type="PROSITE" id="PS50931"/>
    </source>
</evidence>
<dbReference type="InterPro" id="IPR036388">
    <property type="entry name" value="WH-like_DNA-bd_sf"/>
</dbReference>
<evidence type="ECO:0000256" key="2">
    <source>
        <dbReference type="ARBA" id="ARBA00009437"/>
    </source>
</evidence>
<dbReference type="Pfam" id="PF00126">
    <property type="entry name" value="HTH_1"/>
    <property type="match status" value="1"/>
</dbReference>
<evidence type="ECO:0000256" key="4">
    <source>
        <dbReference type="ARBA" id="ARBA00023125"/>
    </source>
</evidence>
<organism evidence="7 8">
    <name type="scientific">Rhodopseudomonas palustris</name>
    <dbReference type="NCBI Taxonomy" id="1076"/>
    <lineage>
        <taxon>Bacteria</taxon>
        <taxon>Pseudomonadati</taxon>
        <taxon>Pseudomonadota</taxon>
        <taxon>Alphaproteobacteria</taxon>
        <taxon>Hyphomicrobiales</taxon>
        <taxon>Nitrobacteraceae</taxon>
        <taxon>Rhodopseudomonas</taxon>
    </lineage>
</organism>
<proteinExistence type="inferred from homology"/>